<name>A0AAQ3LBW1_9BACT</name>
<sequence>MSFIVLLLLSLSMHVSIESQLATDTSKGELARQNALLAVTLALDDLMQTAGPDQRVTARGDILDNTAPYWTGVWSVDPIGTTSDAEIKNRTPIKWLVSEPNNGETNILLANAGQTLNSVTEASVVLNDNSANPIILSKQPLEQNGVQTGSYAYWVSDEGTKASVALNPDVSTTRSDNMNVRNPSTMRLDAIDGIVGDQDEYETVTKSLWRTPNLGSASVALSDDDRFTRDHIHDLTHTAYMLPVNVRDGGLKKDLGAAFSDTASWNKLLSFHGSDQIFSPMGDSKTELDPGGPQWHQLRSFYQYRPEVNGEIHSLEPTDEQSGVYPVVSHFSLHHHIIFYEESGGQYRPRLCVFPIFVLWNPYNKPIAPETYFLKVTDNSIVSNKDSLRMQIRPRVFLDGDDGASDTTTYTSGSNALGFKEGAEFPNTMDAPYIFQINSSGIAPGEALIFSAGNSITEMPDDASVPIVLNSGFTDGYYFYKDGVDTMDMSGVITGNANITHFALYMQSANFLRVRLAKDSVSNVENEVLLQHVSGQNSFVPGSGGGSQAPVKWPGSVDQLVPASEKNEPLISGHPAYDQSTFPASGAYMHLKMAANYTEVNNDDDLTTVQRENIPYIKYVANSNPRAPRSSKGVLEEINFGNNNGSDMAFNPTYFGNSEMYHSTRLLPSNHSYYTFNSGDTTVNLGYSDDPSNLIGNGWVLFDIPDDESYFLSVADLAAANITQPLTHSTRFYKRPTINYNVQNLWPAYSIGNSLLDPRIPADRYAQGEWPSQSSNGNGYYHYDVSYLLNDALWDAYFFSAYDSDPLVEASLNSRYATSDAFVYDFDTSAADLLIEGGFNVNSTSVDAWKVFLSSALGLDVDYNNTSYTEHTEIPFLRVDDPANGPTPNDRNTQTEEVYNGFLTLNEDDVEALAHAIVDQVKARGPFTSMAHFVNRVIDDGAYRSINEQEYADGSEEGRQAMQVGALQAAIDLSGVNEMSVDGTDRFNDTDFEMSETELSDFYQHMDVEASLGDLAAGNPGYLTQLDLLDQIGALITVRSDTFKIHVYGEALNPFTGKVVAKSRCTVTVQRMADFIDIDSGNNPETDFDDLSVTNQHFGRGFRIVDFQWADEDTI</sequence>
<reference evidence="1 2" key="1">
    <citation type="submission" date="2023-10" db="EMBL/GenBank/DDBJ databases">
        <title>Rubellicoccus peritrichatus gen. nov., sp. nov., isolated from an algae of coral reef tank.</title>
        <authorList>
            <person name="Luo J."/>
        </authorList>
    </citation>
    <scope>NUCLEOTIDE SEQUENCE [LARGE SCALE GENOMIC DNA]</scope>
    <source>
        <strain evidence="1 2">CR14</strain>
    </source>
</reference>
<dbReference type="AlphaFoldDB" id="A0AAQ3LBW1"/>
<evidence type="ECO:0000313" key="1">
    <source>
        <dbReference type="EMBL" id="WOO41020.1"/>
    </source>
</evidence>
<dbReference type="Proteomes" id="UP001304300">
    <property type="component" value="Chromosome"/>
</dbReference>
<dbReference type="EMBL" id="CP136920">
    <property type="protein sequence ID" value="WOO41020.1"/>
    <property type="molecule type" value="Genomic_DNA"/>
</dbReference>
<proteinExistence type="predicted"/>
<accession>A0AAQ3LBW1</accession>
<gene>
    <name evidence="1" type="ORF">RZN69_20565</name>
</gene>
<protein>
    <submittedName>
        <fullName evidence="1">Uncharacterized protein</fullName>
    </submittedName>
</protein>
<organism evidence="1 2">
    <name type="scientific">Rubellicoccus peritrichatus</name>
    <dbReference type="NCBI Taxonomy" id="3080537"/>
    <lineage>
        <taxon>Bacteria</taxon>
        <taxon>Pseudomonadati</taxon>
        <taxon>Verrucomicrobiota</taxon>
        <taxon>Opitutia</taxon>
        <taxon>Puniceicoccales</taxon>
        <taxon>Cerasicoccaceae</taxon>
        <taxon>Rubellicoccus</taxon>
    </lineage>
</organism>
<keyword evidence="2" id="KW-1185">Reference proteome</keyword>
<dbReference type="KEGG" id="puo:RZN69_20565"/>
<evidence type="ECO:0000313" key="2">
    <source>
        <dbReference type="Proteomes" id="UP001304300"/>
    </source>
</evidence>
<dbReference type="RefSeq" id="WP_317833345.1">
    <property type="nucleotide sequence ID" value="NZ_CP136920.1"/>
</dbReference>